<sequence length="41" mass="4713">YVSIDDISVLEVTEEEASYADMCMQTGSSTYEWVNIVRNTY</sequence>
<dbReference type="AlphaFoldDB" id="X1A4K4"/>
<evidence type="ECO:0000313" key="1">
    <source>
        <dbReference type="EMBL" id="GAG77030.1"/>
    </source>
</evidence>
<proteinExistence type="predicted"/>
<protein>
    <submittedName>
        <fullName evidence="1">Uncharacterized protein</fullName>
    </submittedName>
</protein>
<comment type="caution">
    <text evidence="1">The sequence shown here is derived from an EMBL/GenBank/DDBJ whole genome shotgun (WGS) entry which is preliminary data.</text>
</comment>
<accession>X1A4K4</accession>
<feature type="non-terminal residue" evidence="1">
    <location>
        <position position="1"/>
    </location>
</feature>
<reference evidence="1" key="1">
    <citation type="journal article" date="2014" name="Front. Microbiol.">
        <title>High frequency of phylogenetically diverse reductive dehalogenase-homologous genes in deep subseafloor sedimentary metagenomes.</title>
        <authorList>
            <person name="Kawai M."/>
            <person name="Futagami T."/>
            <person name="Toyoda A."/>
            <person name="Takaki Y."/>
            <person name="Nishi S."/>
            <person name="Hori S."/>
            <person name="Arai W."/>
            <person name="Tsubouchi T."/>
            <person name="Morono Y."/>
            <person name="Uchiyama I."/>
            <person name="Ito T."/>
            <person name="Fujiyama A."/>
            <person name="Inagaki F."/>
            <person name="Takami H."/>
        </authorList>
    </citation>
    <scope>NUCLEOTIDE SEQUENCE</scope>
    <source>
        <strain evidence="1">Expedition CK06-06</strain>
    </source>
</reference>
<dbReference type="EMBL" id="BART01016054">
    <property type="protein sequence ID" value="GAG77030.1"/>
    <property type="molecule type" value="Genomic_DNA"/>
</dbReference>
<organism evidence="1">
    <name type="scientific">marine sediment metagenome</name>
    <dbReference type="NCBI Taxonomy" id="412755"/>
    <lineage>
        <taxon>unclassified sequences</taxon>
        <taxon>metagenomes</taxon>
        <taxon>ecological metagenomes</taxon>
    </lineage>
</organism>
<name>X1A4K4_9ZZZZ</name>
<gene>
    <name evidence="1" type="ORF">S01H4_31001</name>
</gene>